<reference evidence="1" key="1">
    <citation type="submission" date="2021-06" db="EMBL/GenBank/DDBJ databases">
        <authorList>
            <person name="Hodson N. C."/>
            <person name="Mongue J. A."/>
            <person name="Jaron S. K."/>
        </authorList>
    </citation>
    <scope>NUCLEOTIDE SEQUENCE</scope>
</reference>
<evidence type="ECO:0000313" key="2">
    <source>
        <dbReference type="Proteomes" id="UP000708208"/>
    </source>
</evidence>
<comment type="caution">
    <text evidence="1">The sequence shown here is derived from an EMBL/GenBank/DDBJ whole genome shotgun (WGS) entry which is preliminary data.</text>
</comment>
<proteinExistence type="predicted"/>
<name>A0A8J2LBK4_9HEXA</name>
<organism evidence="1 2">
    <name type="scientific">Allacma fusca</name>
    <dbReference type="NCBI Taxonomy" id="39272"/>
    <lineage>
        <taxon>Eukaryota</taxon>
        <taxon>Metazoa</taxon>
        <taxon>Ecdysozoa</taxon>
        <taxon>Arthropoda</taxon>
        <taxon>Hexapoda</taxon>
        <taxon>Collembola</taxon>
        <taxon>Symphypleona</taxon>
        <taxon>Sminthuridae</taxon>
        <taxon>Allacma</taxon>
    </lineage>
</organism>
<dbReference type="AlphaFoldDB" id="A0A8J2LBK4"/>
<sequence>LAAQGLTMGDSSEINQKGIFNIPVGKFVLDFRIRNLLIPTKFPKEMPKSRMMKCSRKRKEIQDYILNKNLRFNFINVFLL</sequence>
<gene>
    <name evidence="1" type="ORF">AFUS01_LOCUS42126</name>
</gene>
<accession>A0A8J2LBK4</accession>
<evidence type="ECO:0000313" key="1">
    <source>
        <dbReference type="EMBL" id="CAG7832442.1"/>
    </source>
</evidence>
<dbReference type="Proteomes" id="UP000708208">
    <property type="component" value="Unassembled WGS sequence"/>
</dbReference>
<protein>
    <submittedName>
        <fullName evidence="1">Uncharacterized protein</fullName>
    </submittedName>
</protein>
<feature type="non-terminal residue" evidence="1">
    <location>
        <position position="1"/>
    </location>
</feature>
<dbReference type="EMBL" id="CAJVCH010565091">
    <property type="protein sequence ID" value="CAG7832442.1"/>
    <property type="molecule type" value="Genomic_DNA"/>
</dbReference>
<keyword evidence="2" id="KW-1185">Reference proteome</keyword>